<keyword evidence="1" id="KW-0694">RNA-binding</keyword>
<dbReference type="Gene3D" id="3.30.160.20">
    <property type="match status" value="1"/>
</dbReference>
<protein>
    <recommendedName>
        <fullName evidence="3">DRBM domain-containing protein</fullName>
    </recommendedName>
</protein>
<evidence type="ECO:0000256" key="1">
    <source>
        <dbReference type="PROSITE-ProRule" id="PRU00266"/>
    </source>
</evidence>
<feature type="compositionally biased region" description="Low complexity" evidence="2">
    <location>
        <begin position="169"/>
        <end position="181"/>
    </location>
</feature>
<dbReference type="InterPro" id="IPR014720">
    <property type="entry name" value="dsRBD_dom"/>
</dbReference>
<dbReference type="CDD" id="cd10845">
    <property type="entry name" value="DSRM_RNAse_III_family"/>
    <property type="match status" value="1"/>
</dbReference>
<accession>A0A9P6C640</accession>
<keyword evidence="5" id="KW-1185">Reference proteome</keyword>
<sequence length="259" mass="28713">MTGLPPLPPITDQDSLLAVFSHEVLSPVAGDPAHPKHPRRLEYLGSRTFEQALAFHYFMKDPTMSVDDIEVQIQTSPPQFVDLLHAYGCRSRIICPPELRIIYDTELEAGKFFYRYIGASFLENGAAAIQEWVSQTVDYGIPTPRLPTGRSYPHPPSSLPPVQPPPPSYSSGSTSAQQTSPTSDIKLKILAQFNLVAQQKHYTVTYPARQEGPPHNPIWYVQCCLNGDVRGEGVGQNQKQAKELAAREAWTAMGWGTLV</sequence>
<evidence type="ECO:0000256" key="2">
    <source>
        <dbReference type="SAM" id="MobiDB-lite"/>
    </source>
</evidence>
<feature type="domain" description="DRBM" evidence="3">
    <location>
        <begin position="188"/>
        <end position="255"/>
    </location>
</feature>
<proteinExistence type="predicted"/>
<dbReference type="Pfam" id="PF00035">
    <property type="entry name" value="dsrm"/>
    <property type="match status" value="1"/>
</dbReference>
<comment type="caution">
    <text evidence="4">The sequence shown here is derived from an EMBL/GenBank/DDBJ whole genome shotgun (WGS) entry which is preliminary data.</text>
</comment>
<reference evidence="4" key="1">
    <citation type="submission" date="2020-11" db="EMBL/GenBank/DDBJ databases">
        <authorList>
            <consortium name="DOE Joint Genome Institute"/>
            <person name="Ahrendt S."/>
            <person name="Riley R."/>
            <person name="Andreopoulos W."/>
            <person name="Labutti K."/>
            <person name="Pangilinan J."/>
            <person name="Ruiz-Duenas F.J."/>
            <person name="Barrasa J.M."/>
            <person name="Sanchez-Garcia M."/>
            <person name="Camarero S."/>
            <person name="Miyauchi S."/>
            <person name="Serrano A."/>
            <person name="Linde D."/>
            <person name="Babiker R."/>
            <person name="Drula E."/>
            <person name="Ayuso-Fernandez I."/>
            <person name="Pacheco R."/>
            <person name="Padilla G."/>
            <person name="Ferreira P."/>
            <person name="Barriuso J."/>
            <person name="Kellner H."/>
            <person name="Castanera R."/>
            <person name="Alfaro M."/>
            <person name="Ramirez L."/>
            <person name="Pisabarro A.G."/>
            <person name="Kuo A."/>
            <person name="Tritt A."/>
            <person name="Lipzen A."/>
            <person name="He G."/>
            <person name="Yan M."/>
            <person name="Ng V."/>
            <person name="Cullen D."/>
            <person name="Martin F."/>
            <person name="Rosso M.-N."/>
            <person name="Henrissat B."/>
            <person name="Hibbett D."/>
            <person name="Martinez A.T."/>
            <person name="Grigoriev I.V."/>
        </authorList>
    </citation>
    <scope>NUCLEOTIDE SEQUENCE</scope>
    <source>
        <strain evidence="4">MF-IS2</strain>
    </source>
</reference>
<dbReference type="GO" id="GO:0003723">
    <property type="term" value="F:RNA binding"/>
    <property type="evidence" value="ECO:0007669"/>
    <property type="project" value="UniProtKB-UniRule"/>
</dbReference>
<dbReference type="PROSITE" id="PS50137">
    <property type="entry name" value="DS_RBD"/>
    <property type="match status" value="1"/>
</dbReference>
<evidence type="ECO:0000313" key="4">
    <source>
        <dbReference type="EMBL" id="KAF9450460.1"/>
    </source>
</evidence>
<dbReference type="AlphaFoldDB" id="A0A9P6C640"/>
<evidence type="ECO:0000259" key="3">
    <source>
        <dbReference type="PROSITE" id="PS50137"/>
    </source>
</evidence>
<dbReference type="EMBL" id="MU151104">
    <property type="protein sequence ID" value="KAF9450460.1"/>
    <property type="molecule type" value="Genomic_DNA"/>
</dbReference>
<dbReference type="SMART" id="SM00358">
    <property type="entry name" value="DSRM"/>
    <property type="match status" value="1"/>
</dbReference>
<feature type="region of interest" description="Disordered" evidence="2">
    <location>
        <begin position="144"/>
        <end position="181"/>
    </location>
</feature>
<gene>
    <name evidence="4" type="ORF">P691DRAFT_773882</name>
</gene>
<dbReference type="OrthoDB" id="3353871at2759"/>
<dbReference type="SUPFAM" id="SSF54768">
    <property type="entry name" value="dsRNA-binding domain-like"/>
    <property type="match status" value="1"/>
</dbReference>
<name>A0A9P6C640_9AGAR</name>
<evidence type="ECO:0000313" key="5">
    <source>
        <dbReference type="Proteomes" id="UP000807342"/>
    </source>
</evidence>
<organism evidence="4 5">
    <name type="scientific">Macrolepiota fuliginosa MF-IS2</name>
    <dbReference type="NCBI Taxonomy" id="1400762"/>
    <lineage>
        <taxon>Eukaryota</taxon>
        <taxon>Fungi</taxon>
        <taxon>Dikarya</taxon>
        <taxon>Basidiomycota</taxon>
        <taxon>Agaricomycotina</taxon>
        <taxon>Agaricomycetes</taxon>
        <taxon>Agaricomycetidae</taxon>
        <taxon>Agaricales</taxon>
        <taxon>Agaricineae</taxon>
        <taxon>Agaricaceae</taxon>
        <taxon>Macrolepiota</taxon>
    </lineage>
</organism>
<feature type="compositionally biased region" description="Pro residues" evidence="2">
    <location>
        <begin position="153"/>
        <end position="168"/>
    </location>
</feature>
<dbReference type="Proteomes" id="UP000807342">
    <property type="component" value="Unassembled WGS sequence"/>
</dbReference>